<dbReference type="PROSITE" id="PS51128">
    <property type="entry name" value="ZF_DKSA_2"/>
    <property type="match status" value="1"/>
</dbReference>
<keyword evidence="3" id="KW-0862">Zinc</keyword>
<dbReference type="Pfam" id="PF01258">
    <property type="entry name" value="zf-dskA_traR"/>
    <property type="match status" value="1"/>
</dbReference>
<dbReference type="SUPFAM" id="SSF109635">
    <property type="entry name" value="DnaK suppressor protein DksA, alpha-hairpin domain"/>
    <property type="match status" value="1"/>
</dbReference>
<keyword evidence="7" id="KW-1185">Reference proteome</keyword>
<feature type="zinc finger region" description="dksA C4-type" evidence="4">
    <location>
        <begin position="98"/>
        <end position="122"/>
    </location>
</feature>
<dbReference type="PROSITE" id="PS01102">
    <property type="entry name" value="ZF_DKSA_1"/>
    <property type="match status" value="1"/>
</dbReference>
<dbReference type="PANTHER" id="PTHR33823">
    <property type="entry name" value="RNA POLYMERASE-BINDING TRANSCRIPTION FACTOR DKSA-RELATED"/>
    <property type="match status" value="1"/>
</dbReference>
<dbReference type="EMBL" id="JBHSFN010000044">
    <property type="protein sequence ID" value="MFC4592252.1"/>
    <property type="molecule type" value="Genomic_DNA"/>
</dbReference>
<evidence type="ECO:0000259" key="5">
    <source>
        <dbReference type="Pfam" id="PF01258"/>
    </source>
</evidence>
<name>A0ABV9EUH9_9ACTN</name>
<dbReference type="Gene3D" id="1.20.120.910">
    <property type="entry name" value="DksA, coiled-coil domain"/>
    <property type="match status" value="1"/>
</dbReference>
<feature type="domain" description="Zinc finger DksA/TraR C4-type" evidence="5">
    <location>
        <begin position="93"/>
        <end position="124"/>
    </location>
</feature>
<evidence type="ECO:0000256" key="4">
    <source>
        <dbReference type="PROSITE-ProRule" id="PRU00510"/>
    </source>
</evidence>
<dbReference type="Proteomes" id="UP001595891">
    <property type="component" value="Unassembled WGS sequence"/>
</dbReference>
<sequence length="125" mass="13687">MPDRPPTALSTAEETTMRDLLGADRELTMARITALTRDWDDMVESSSLVATDDEHDPEGSSTAFERAHVQSLLDQARTHLTDLDRALDRLHAGTYGVCEGCGHPIPLDRLKARPATTTCITCATH</sequence>
<protein>
    <submittedName>
        <fullName evidence="6">TraR/DksA family transcriptional regulator</fullName>
    </submittedName>
</protein>
<evidence type="ECO:0000256" key="1">
    <source>
        <dbReference type="ARBA" id="ARBA00022723"/>
    </source>
</evidence>
<keyword evidence="2" id="KW-0863">Zinc-finger</keyword>
<accession>A0ABV9EUH9</accession>
<comment type="caution">
    <text evidence="6">The sequence shown here is derived from an EMBL/GenBank/DDBJ whole genome shotgun (WGS) entry which is preliminary data.</text>
</comment>
<dbReference type="RefSeq" id="WP_262849000.1">
    <property type="nucleotide sequence ID" value="NZ_JANZYP010000080.1"/>
</dbReference>
<evidence type="ECO:0000256" key="3">
    <source>
        <dbReference type="ARBA" id="ARBA00022833"/>
    </source>
</evidence>
<reference evidence="7" key="1">
    <citation type="journal article" date="2019" name="Int. J. Syst. Evol. Microbiol.">
        <title>The Global Catalogue of Microorganisms (GCM) 10K type strain sequencing project: providing services to taxonomists for standard genome sequencing and annotation.</title>
        <authorList>
            <consortium name="The Broad Institute Genomics Platform"/>
            <consortium name="The Broad Institute Genome Sequencing Center for Infectious Disease"/>
            <person name="Wu L."/>
            <person name="Ma J."/>
        </authorList>
    </citation>
    <scope>NUCLEOTIDE SEQUENCE [LARGE SCALE GENOMIC DNA]</scope>
    <source>
        <strain evidence="7">CCUG 49560</strain>
    </source>
</reference>
<dbReference type="InterPro" id="IPR020458">
    <property type="entry name" value="Znf_DskA_TraR_CS"/>
</dbReference>
<organism evidence="6 7">
    <name type="scientific">Sphaerisporangium corydalis</name>
    <dbReference type="NCBI Taxonomy" id="1441875"/>
    <lineage>
        <taxon>Bacteria</taxon>
        <taxon>Bacillati</taxon>
        <taxon>Actinomycetota</taxon>
        <taxon>Actinomycetes</taxon>
        <taxon>Streptosporangiales</taxon>
        <taxon>Streptosporangiaceae</taxon>
        <taxon>Sphaerisporangium</taxon>
    </lineage>
</organism>
<evidence type="ECO:0000313" key="6">
    <source>
        <dbReference type="EMBL" id="MFC4592252.1"/>
    </source>
</evidence>
<dbReference type="InterPro" id="IPR000962">
    <property type="entry name" value="Znf_DskA_TraR"/>
</dbReference>
<dbReference type="InterPro" id="IPR037187">
    <property type="entry name" value="DnaK_N"/>
</dbReference>
<dbReference type="SUPFAM" id="SSF57716">
    <property type="entry name" value="Glucocorticoid receptor-like (DNA-binding domain)"/>
    <property type="match status" value="1"/>
</dbReference>
<dbReference type="PANTHER" id="PTHR33823:SF2">
    <property type="entry name" value="RNA POLYMERASE-BINDING TRANSCRIPTION FACTOR DKSA"/>
    <property type="match status" value="1"/>
</dbReference>
<proteinExistence type="predicted"/>
<keyword evidence="1" id="KW-0479">Metal-binding</keyword>
<evidence type="ECO:0000256" key="2">
    <source>
        <dbReference type="ARBA" id="ARBA00022771"/>
    </source>
</evidence>
<evidence type="ECO:0000313" key="7">
    <source>
        <dbReference type="Proteomes" id="UP001595891"/>
    </source>
</evidence>
<gene>
    <name evidence="6" type="ORF">ACFO8L_39615</name>
</gene>